<name>A0A0E9XZB9_ANGAN</name>
<dbReference type="EMBL" id="GBXM01000831">
    <property type="protein sequence ID" value="JAI07747.1"/>
    <property type="molecule type" value="Transcribed_RNA"/>
</dbReference>
<reference evidence="1" key="2">
    <citation type="journal article" date="2015" name="Fish Shellfish Immunol.">
        <title>Early steps in the European eel (Anguilla anguilla)-Vibrio vulnificus interaction in the gills: Role of the RtxA13 toxin.</title>
        <authorList>
            <person name="Callol A."/>
            <person name="Pajuelo D."/>
            <person name="Ebbesson L."/>
            <person name="Teles M."/>
            <person name="MacKenzie S."/>
            <person name="Amaro C."/>
        </authorList>
    </citation>
    <scope>NUCLEOTIDE SEQUENCE</scope>
</reference>
<reference evidence="1" key="1">
    <citation type="submission" date="2014-11" db="EMBL/GenBank/DDBJ databases">
        <authorList>
            <person name="Amaro Gonzalez C."/>
        </authorList>
    </citation>
    <scope>NUCLEOTIDE SEQUENCE</scope>
</reference>
<dbReference type="AlphaFoldDB" id="A0A0E9XZB9"/>
<accession>A0A0E9XZB9</accession>
<organism evidence="1">
    <name type="scientific">Anguilla anguilla</name>
    <name type="common">European freshwater eel</name>
    <name type="synonym">Muraena anguilla</name>
    <dbReference type="NCBI Taxonomy" id="7936"/>
    <lineage>
        <taxon>Eukaryota</taxon>
        <taxon>Metazoa</taxon>
        <taxon>Chordata</taxon>
        <taxon>Craniata</taxon>
        <taxon>Vertebrata</taxon>
        <taxon>Euteleostomi</taxon>
        <taxon>Actinopterygii</taxon>
        <taxon>Neopterygii</taxon>
        <taxon>Teleostei</taxon>
        <taxon>Anguilliformes</taxon>
        <taxon>Anguillidae</taxon>
        <taxon>Anguilla</taxon>
    </lineage>
</organism>
<sequence length="34" mass="3956">MDGLSAHFVKKFPVVLHQKIMWRGLVMVILFVTN</sequence>
<proteinExistence type="predicted"/>
<evidence type="ECO:0000313" key="1">
    <source>
        <dbReference type="EMBL" id="JAI07747.1"/>
    </source>
</evidence>
<protein>
    <submittedName>
        <fullName evidence="1">Uncharacterized protein</fullName>
    </submittedName>
</protein>